<dbReference type="Proteomes" id="UP000790709">
    <property type="component" value="Unassembled WGS sequence"/>
</dbReference>
<evidence type="ECO:0000313" key="1">
    <source>
        <dbReference type="EMBL" id="KAH7927250.1"/>
    </source>
</evidence>
<protein>
    <submittedName>
        <fullName evidence="1">S-adenosyl-L-methionine-dependent methyltransferase</fullName>
    </submittedName>
</protein>
<sequence length="1205" mass="138042">MPPRRRPTAFEVSFPELAAEETQGDSVDTDASNRKRARDTANDHNARGRKRRNMDEARPRSARQYSPKPAEILENPDFIVVGEDPEDGDDDSKPVRILRDFSFFDPTESMEMLSLALLEDDPGARHHLIEGAGAVFPTFEDEEDEGQEEDLDDDDELQYIRLPTLLRYSIDYTKEDDPVFVETDNAFYELQGPSRRYRRYFREFYKPLKIMQEVVFCGLNTPNKEYKDFLKNFLKVTVVDHPLTEGDLWSIVPRLNTVLEELANSEGLRNSTVIRHLLLREPPPLPKGRIKAVPRRPADSGKGKVEQTRVTPRIAKLAAGLFREEFGIVGPPPKPEAPSPQQDLLIRRLRTFVEKSAKRNRKIQFRPEQRLRPRSRWLKSIIIDAITYSLGDVILVSIGQNEGRAAPNIPDPRDIPPNATLADYFWFGKIVSINEEHETIHAQWFEHSSKTAMQEINDPQELFLTDICSTIDFTLVVDRVMVHFFDPSQEKMPRMTPLDFFYKFVYDNTTATFMEVTPERLQSGTGEHPPNNCPACLLVEERNEQLHGQSIPNGVAWNGINYHVNDSVLIKAEEGPCHIGHIVDVIIPRSHHESDEIQVRVKLFGRIDKLGIRPPRVLKDERHLFVTNDQMTFSVSELIGVCYVYVSASIPEADLKTWLSISPRHFFAKYSFPSLNVRTWDERQRLEPSDLLVCKSCVSGNVKQLNLTKEFLSKNKPLRAFDPFGGVGAFGLALELSGCVKVTHTVEICPSAAESLRKNASRDTKVYNQCANVMLRHAIKAHAGHDVEELRSIEGDRLPAPPKPGDIDCILAGFPCQSHSQLNMYRKANDPKSSLILNVLSWIDFMQPKICIFENVRGFLAFRLKARQAGEFKIEGGIEMGGLKFVLRALLDMNYQVRFALLQAAHYGTPQTRVRFFLIAAKPGHPLPEFPQPSHDFPLVDALQIKLPNGHHIRPIRTMNGTAPHRFVSIDDAISDLLRYDWQADPWKNPRPPRDAKGRREEERRRQTVPTRNCDAEKNLCGFRGPDVEYEHEPRTSFQKWCREKNSSDLQHYTRTYDAKKVERVVSIPLEANADYRRLRPDLWEWHFANPTSAIAKASFRPGLYGRMDKDGWFQTTVTNVDPSAKQCRVLNPYCKRVVTVRELARSQGFPDHFVFYSKDNKIKRMHRQIGNAVPWQLSIALGRELRSALIAKWVKDQEDAMEVE</sequence>
<dbReference type="EMBL" id="MU266369">
    <property type="protein sequence ID" value="KAH7927250.1"/>
    <property type="molecule type" value="Genomic_DNA"/>
</dbReference>
<organism evidence="1 2">
    <name type="scientific">Leucogyrophana mollusca</name>
    <dbReference type="NCBI Taxonomy" id="85980"/>
    <lineage>
        <taxon>Eukaryota</taxon>
        <taxon>Fungi</taxon>
        <taxon>Dikarya</taxon>
        <taxon>Basidiomycota</taxon>
        <taxon>Agaricomycotina</taxon>
        <taxon>Agaricomycetes</taxon>
        <taxon>Agaricomycetidae</taxon>
        <taxon>Boletales</taxon>
        <taxon>Boletales incertae sedis</taxon>
        <taxon>Leucogyrophana</taxon>
    </lineage>
</organism>
<name>A0ACB8BMZ6_9AGAM</name>
<keyword evidence="1" id="KW-0808">Transferase</keyword>
<keyword evidence="2" id="KW-1185">Reference proteome</keyword>
<reference evidence="1" key="1">
    <citation type="journal article" date="2021" name="New Phytol.">
        <title>Evolutionary innovations through gain and loss of genes in the ectomycorrhizal Boletales.</title>
        <authorList>
            <person name="Wu G."/>
            <person name="Miyauchi S."/>
            <person name="Morin E."/>
            <person name="Kuo A."/>
            <person name="Drula E."/>
            <person name="Varga T."/>
            <person name="Kohler A."/>
            <person name="Feng B."/>
            <person name="Cao Y."/>
            <person name="Lipzen A."/>
            <person name="Daum C."/>
            <person name="Hundley H."/>
            <person name="Pangilinan J."/>
            <person name="Johnson J."/>
            <person name="Barry K."/>
            <person name="LaButti K."/>
            <person name="Ng V."/>
            <person name="Ahrendt S."/>
            <person name="Min B."/>
            <person name="Choi I.G."/>
            <person name="Park H."/>
            <person name="Plett J.M."/>
            <person name="Magnuson J."/>
            <person name="Spatafora J.W."/>
            <person name="Nagy L.G."/>
            <person name="Henrissat B."/>
            <person name="Grigoriev I.V."/>
            <person name="Yang Z.L."/>
            <person name="Xu J."/>
            <person name="Martin F.M."/>
        </authorList>
    </citation>
    <scope>NUCLEOTIDE SEQUENCE</scope>
    <source>
        <strain evidence="1">KUC20120723A-06</strain>
    </source>
</reference>
<accession>A0ACB8BMZ6</accession>
<keyword evidence="1" id="KW-0489">Methyltransferase</keyword>
<comment type="caution">
    <text evidence="1">The sequence shown here is derived from an EMBL/GenBank/DDBJ whole genome shotgun (WGS) entry which is preliminary data.</text>
</comment>
<evidence type="ECO:0000313" key="2">
    <source>
        <dbReference type="Proteomes" id="UP000790709"/>
    </source>
</evidence>
<proteinExistence type="predicted"/>
<gene>
    <name evidence="1" type="ORF">BV22DRAFT_1127505</name>
</gene>